<reference evidence="2 3" key="1">
    <citation type="submission" date="2012-10" db="EMBL/GenBank/DDBJ databases">
        <authorList>
            <person name="Harkins D.M."/>
            <person name="Durkin A.S."/>
            <person name="Brinkac L.M."/>
            <person name="Haft D.H."/>
            <person name="Selengut J.D."/>
            <person name="Sanka R."/>
            <person name="DePew J."/>
            <person name="Purushe J."/>
            <person name="Chanthongthip A."/>
            <person name="Lattana O."/>
            <person name="Phetsouvanh R."/>
            <person name="Newton P.N."/>
            <person name="Vinetz J.M."/>
            <person name="Sutton G.G."/>
            <person name="Nierman W.C."/>
            <person name="Fouts D.E."/>
        </authorList>
    </citation>
    <scope>NUCLEOTIDE SEQUENCE [LARGE SCALE GENOMIC DNA]</scope>
    <source>
        <strain evidence="2 3">UI 12758</strain>
    </source>
</reference>
<gene>
    <name evidence="2" type="ORF">LEP1GSC105_2924</name>
</gene>
<keyword evidence="1" id="KW-0472">Membrane</keyword>
<dbReference type="PROSITE" id="PS51257">
    <property type="entry name" value="PROKAR_LIPOPROTEIN"/>
    <property type="match status" value="1"/>
</dbReference>
<keyword evidence="1" id="KW-1133">Transmembrane helix</keyword>
<keyword evidence="1" id="KW-0812">Transmembrane</keyword>
<comment type="caution">
    <text evidence="2">The sequence shown here is derived from an EMBL/GenBank/DDBJ whole genome shotgun (WGS) entry which is preliminary data.</text>
</comment>
<dbReference type="RefSeq" id="WP_000668207.1">
    <property type="nucleotide sequence ID" value="NZ_AHNR02000045.1"/>
</dbReference>
<feature type="transmembrane region" description="Helical" evidence="1">
    <location>
        <begin position="48"/>
        <end position="65"/>
    </location>
</feature>
<dbReference type="AlphaFoldDB" id="A0A0E2D3C8"/>
<evidence type="ECO:0000313" key="2">
    <source>
        <dbReference type="EMBL" id="EKR54477.1"/>
    </source>
</evidence>
<feature type="transmembrane region" description="Helical" evidence="1">
    <location>
        <begin position="20"/>
        <end position="36"/>
    </location>
</feature>
<organism evidence="2 3">
    <name type="scientific">Leptospira interrogans str. UI 12758</name>
    <dbReference type="NCBI Taxonomy" id="1049938"/>
    <lineage>
        <taxon>Bacteria</taxon>
        <taxon>Pseudomonadati</taxon>
        <taxon>Spirochaetota</taxon>
        <taxon>Spirochaetia</taxon>
        <taxon>Leptospirales</taxon>
        <taxon>Leptospiraceae</taxon>
        <taxon>Leptospira</taxon>
    </lineage>
</organism>
<keyword evidence="2" id="KW-0449">Lipoprotein</keyword>
<evidence type="ECO:0000256" key="1">
    <source>
        <dbReference type="SAM" id="Phobius"/>
    </source>
</evidence>
<name>A0A0E2D3C8_LEPIR</name>
<protein>
    <submittedName>
        <fullName evidence="2">Putative lipoprotein</fullName>
    </submittedName>
</protein>
<evidence type="ECO:0000313" key="3">
    <source>
        <dbReference type="Proteomes" id="UP000001340"/>
    </source>
</evidence>
<proteinExistence type="predicted"/>
<dbReference type="Proteomes" id="UP000001340">
    <property type="component" value="Unassembled WGS sequence"/>
</dbReference>
<dbReference type="EMBL" id="AHNR02000045">
    <property type="protein sequence ID" value="EKR54477.1"/>
    <property type="molecule type" value="Genomic_DNA"/>
</dbReference>
<accession>A0A0E2D3C8</accession>
<sequence>MKFFWQDDKTKQFSDTTLRTWIVFFLFFAACVYYIFVKDELSEQKLTLIQILAYFAIGQGCLYFGKRVNESSGIKFSAKEFEQGKPGKRQ</sequence>